<dbReference type="PRINTS" id="PR00347">
    <property type="entry name" value="THAUMATIN"/>
</dbReference>
<name>A0A183CHX4_GLOPA</name>
<dbReference type="Proteomes" id="UP000050741">
    <property type="component" value="Unassembled WGS sequence"/>
</dbReference>
<reference evidence="1" key="2">
    <citation type="submission" date="2014-05" db="EMBL/GenBank/DDBJ databases">
        <title>The genome and life-stage specific transcriptomes of Globodera pallida elucidate key aspects of plant parasitism by a cyst nematode.</title>
        <authorList>
            <person name="Cotton J.A."/>
            <person name="Lilley C.J."/>
            <person name="Jones L.M."/>
            <person name="Kikuchi T."/>
            <person name="Reid A.J."/>
            <person name="Thorpe P."/>
            <person name="Tsai I.J."/>
            <person name="Beasley H."/>
            <person name="Blok V."/>
            <person name="Cock P.J.A."/>
            <person name="Van den Akker S.E."/>
            <person name="Holroyd N."/>
            <person name="Hunt M."/>
            <person name="Mantelin S."/>
            <person name="Naghra H."/>
            <person name="Pain A."/>
            <person name="Palomares-Rius J.E."/>
            <person name="Zarowiecki M."/>
            <person name="Berriman M."/>
            <person name="Jones J.T."/>
            <person name="Urwin P.E."/>
        </authorList>
    </citation>
    <scope>NUCLEOTIDE SEQUENCE [LARGE SCALE GENOMIC DNA]</scope>
    <source>
        <strain evidence="1">Lindley</strain>
    </source>
</reference>
<dbReference type="InterPro" id="IPR037176">
    <property type="entry name" value="Osmotin/thaumatin-like_sf"/>
</dbReference>
<dbReference type="WBParaSite" id="GPLIN_001248000">
    <property type="protein sequence ID" value="GPLIN_001248000"/>
    <property type="gene ID" value="GPLIN_001248000"/>
</dbReference>
<sequence>MLVSMIVPEVPQNLFIHRNNQFVPIEQNYLTCRPMLNGAGHQCVFSVDEMIVTSNQTNVEIWGNLNGDNSTLQLLEQQDISMCETENEHAYCESNVEIKPAQIDQLKLMPIDELKDSVLQSAKNHGRKLDEAVTIGNTVEFILENKCPYEIWVGAMSRGYATTINPILAGQQLTVNVPNPIEAGRLWAMTDCGNPPSTNCNLAGAVPPVSLAEFTFTLTQQQEQQQQQQNLQYLDVSYVDGVNVPINFYIEKCHPGQVPESENIAFAESVDADALAQQVPPEMVVKDQFGKTKVQSICSAYQTDETCCRGQYATPETCGPKVWNASVIAGFNAMAEAFPNSYSYAYDDKKAIKICQGAKQFVVSFCKNHVVV</sequence>
<organism evidence="1 2">
    <name type="scientific">Globodera pallida</name>
    <name type="common">Potato cyst nematode worm</name>
    <name type="synonym">Heterodera pallida</name>
    <dbReference type="NCBI Taxonomy" id="36090"/>
    <lineage>
        <taxon>Eukaryota</taxon>
        <taxon>Metazoa</taxon>
        <taxon>Ecdysozoa</taxon>
        <taxon>Nematoda</taxon>
        <taxon>Chromadorea</taxon>
        <taxon>Rhabditida</taxon>
        <taxon>Tylenchina</taxon>
        <taxon>Tylenchomorpha</taxon>
        <taxon>Tylenchoidea</taxon>
        <taxon>Heteroderidae</taxon>
        <taxon>Heteroderinae</taxon>
        <taxon>Globodera</taxon>
    </lineage>
</organism>
<protein>
    <submittedName>
        <fullName evidence="2">VWFD domain-containing protein</fullName>
    </submittedName>
</protein>
<dbReference type="PANTHER" id="PTHR31013">
    <property type="entry name" value="THAUMATIN FAMILY PROTEIN-RELATED"/>
    <property type="match status" value="1"/>
</dbReference>
<reference evidence="2" key="3">
    <citation type="submission" date="2016-06" db="UniProtKB">
        <authorList>
            <consortium name="WormBaseParasite"/>
        </authorList>
    </citation>
    <scope>IDENTIFICATION</scope>
</reference>
<proteinExistence type="predicted"/>
<evidence type="ECO:0000313" key="2">
    <source>
        <dbReference type="WBParaSite" id="GPLIN_001248000"/>
    </source>
</evidence>
<dbReference type="PANTHER" id="PTHR31013:SF2">
    <property type="entry name" value="THAUMATIN-LIKE PROTEIN"/>
    <property type="match status" value="1"/>
</dbReference>
<dbReference type="AlphaFoldDB" id="A0A183CHX4"/>
<dbReference type="SMART" id="SM00205">
    <property type="entry name" value="THN"/>
    <property type="match status" value="1"/>
</dbReference>
<dbReference type="Pfam" id="PF00314">
    <property type="entry name" value="Thaumatin"/>
    <property type="match status" value="1"/>
</dbReference>
<dbReference type="SUPFAM" id="SSF49870">
    <property type="entry name" value="Osmotin, thaumatin-like protein"/>
    <property type="match status" value="1"/>
</dbReference>
<dbReference type="PROSITE" id="PS51367">
    <property type="entry name" value="THAUMATIN_2"/>
    <property type="match status" value="1"/>
</dbReference>
<evidence type="ECO:0000313" key="1">
    <source>
        <dbReference type="Proteomes" id="UP000050741"/>
    </source>
</evidence>
<dbReference type="InterPro" id="IPR001938">
    <property type="entry name" value="Thaumatin"/>
</dbReference>
<reference evidence="1" key="1">
    <citation type="submission" date="2013-12" db="EMBL/GenBank/DDBJ databases">
        <authorList>
            <person name="Aslett M."/>
        </authorList>
    </citation>
    <scope>NUCLEOTIDE SEQUENCE [LARGE SCALE GENOMIC DNA]</scope>
    <source>
        <strain evidence="1">Lindley</strain>
    </source>
</reference>
<keyword evidence="1" id="KW-1185">Reference proteome</keyword>
<accession>A0A183CHX4</accession>
<dbReference type="Gene3D" id="2.60.110.10">
    <property type="entry name" value="Thaumatin"/>
    <property type="match status" value="1"/>
</dbReference>